<evidence type="ECO:0008006" key="5">
    <source>
        <dbReference type="Google" id="ProtNLM"/>
    </source>
</evidence>
<feature type="compositionally biased region" description="Basic residues" evidence="2">
    <location>
        <begin position="297"/>
        <end position="312"/>
    </location>
</feature>
<keyword evidence="1" id="KW-0175">Coiled coil</keyword>
<dbReference type="AlphaFoldDB" id="A0AAD5WY59"/>
<organism evidence="3 4">
    <name type="scientific">Rhizophlyctis rosea</name>
    <dbReference type="NCBI Taxonomy" id="64517"/>
    <lineage>
        <taxon>Eukaryota</taxon>
        <taxon>Fungi</taxon>
        <taxon>Fungi incertae sedis</taxon>
        <taxon>Chytridiomycota</taxon>
        <taxon>Chytridiomycota incertae sedis</taxon>
        <taxon>Chytridiomycetes</taxon>
        <taxon>Rhizophlyctidales</taxon>
        <taxon>Rhizophlyctidaceae</taxon>
        <taxon>Rhizophlyctis</taxon>
    </lineage>
</organism>
<feature type="region of interest" description="Disordered" evidence="2">
    <location>
        <begin position="223"/>
        <end position="368"/>
    </location>
</feature>
<feature type="compositionally biased region" description="Low complexity" evidence="2">
    <location>
        <begin position="233"/>
        <end position="243"/>
    </location>
</feature>
<feature type="coiled-coil region" evidence="1">
    <location>
        <begin position="63"/>
        <end position="129"/>
    </location>
</feature>
<name>A0AAD5WY59_9FUNG</name>
<feature type="coiled-coil region" evidence="1">
    <location>
        <begin position="6"/>
        <end position="36"/>
    </location>
</feature>
<reference evidence="3" key="1">
    <citation type="submission" date="2020-05" db="EMBL/GenBank/DDBJ databases">
        <title>Phylogenomic resolution of chytrid fungi.</title>
        <authorList>
            <person name="Stajich J.E."/>
            <person name="Amses K."/>
            <person name="Simmons R."/>
            <person name="Seto K."/>
            <person name="Myers J."/>
            <person name="Bonds A."/>
            <person name="Quandt C.A."/>
            <person name="Barry K."/>
            <person name="Liu P."/>
            <person name="Grigoriev I."/>
            <person name="Longcore J.E."/>
            <person name="James T.Y."/>
        </authorList>
    </citation>
    <scope>NUCLEOTIDE SEQUENCE</scope>
    <source>
        <strain evidence="3">JEL0318</strain>
    </source>
</reference>
<comment type="caution">
    <text evidence="3">The sequence shown here is derived from an EMBL/GenBank/DDBJ whole genome shotgun (WGS) entry which is preliminary data.</text>
</comment>
<dbReference type="InterPro" id="IPR036361">
    <property type="entry name" value="SAP_dom_sf"/>
</dbReference>
<evidence type="ECO:0000313" key="3">
    <source>
        <dbReference type="EMBL" id="KAJ3039208.1"/>
    </source>
</evidence>
<accession>A0AAD5WY59</accession>
<evidence type="ECO:0000256" key="2">
    <source>
        <dbReference type="SAM" id="MobiDB-lite"/>
    </source>
</evidence>
<dbReference type="EMBL" id="JADGJD010001658">
    <property type="protein sequence ID" value="KAJ3039208.1"/>
    <property type="molecule type" value="Genomic_DNA"/>
</dbReference>
<keyword evidence="4" id="KW-1185">Reference proteome</keyword>
<evidence type="ECO:0000256" key="1">
    <source>
        <dbReference type="SAM" id="Coils"/>
    </source>
</evidence>
<proteinExistence type="predicted"/>
<sequence>MDPSANAALLEEVRTLTEHNVTLQQENAELRRLQSRASEAHTGHLEELASKLQENAGDLGAENARLRKMVEDLGRKLEREEREHVEQKDIWLMTEKKLREALRRERETVQDLKQLSTRQEEELNSLSATRSATPEILTRERGDSGVKLQEEITDLKIHVDNLTMVIETRDSQLARQDQEISELHSTIAALMDELETNYERVQFEGPIAGSLVGALGTQAWSYSPDGVSEGNTSDDNSSPSSSPVLRPTAALHVPKAVTGRRRSSASQTVPASPPTSALLTPPKTPPPTEDQPTQQPSHKRNKSKSKSPKKSKTSTPPPLSLPQNSLVEASAPSRSPTASPTPSSTDGHKKQPSASLGTLADELSRMNETAPVYSAGTFTGEPGSLKSRLAAYGLNTEGNRKILKKRLQAYVKRRQLQAQVKAGQQ</sequence>
<evidence type="ECO:0000313" key="4">
    <source>
        <dbReference type="Proteomes" id="UP001212841"/>
    </source>
</evidence>
<dbReference type="Gene3D" id="1.10.720.30">
    <property type="entry name" value="SAP domain"/>
    <property type="match status" value="1"/>
</dbReference>
<gene>
    <name evidence="3" type="ORF">HK097_002903</name>
</gene>
<dbReference type="Proteomes" id="UP001212841">
    <property type="component" value="Unassembled WGS sequence"/>
</dbReference>
<protein>
    <recommendedName>
        <fullName evidence="5">SAP domain-containing protein</fullName>
    </recommendedName>
</protein>
<feature type="compositionally biased region" description="Low complexity" evidence="2">
    <location>
        <begin position="329"/>
        <end position="345"/>
    </location>
</feature>